<keyword evidence="5" id="KW-1185">Reference proteome</keyword>
<evidence type="ECO:0000313" key="4">
    <source>
        <dbReference type="EMBL" id="CAH1001712.1"/>
    </source>
</evidence>
<proteinExistence type="predicted"/>
<evidence type="ECO:0000256" key="1">
    <source>
        <dbReference type="ARBA" id="ARBA00022603"/>
    </source>
</evidence>
<organism evidence="4 5">
    <name type="scientific">Neolewinella maritima</name>
    <dbReference type="NCBI Taxonomy" id="1383882"/>
    <lineage>
        <taxon>Bacteria</taxon>
        <taxon>Pseudomonadati</taxon>
        <taxon>Bacteroidota</taxon>
        <taxon>Saprospiria</taxon>
        <taxon>Saprospirales</taxon>
        <taxon>Lewinellaceae</taxon>
        <taxon>Neolewinella</taxon>
    </lineage>
</organism>
<dbReference type="SUPFAM" id="SSF53335">
    <property type="entry name" value="S-adenosyl-L-methionine-dependent methyltransferases"/>
    <property type="match status" value="1"/>
</dbReference>
<evidence type="ECO:0000256" key="2">
    <source>
        <dbReference type="ARBA" id="ARBA00022679"/>
    </source>
</evidence>
<dbReference type="EMBL" id="CAKLPZ010000003">
    <property type="protein sequence ID" value="CAH1001712.1"/>
    <property type="molecule type" value="Genomic_DNA"/>
</dbReference>
<dbReference type="InterPro" id="IPR029063">
    <property type="entry name" value="SAM-dependent_MTases_sf"/>
</dbReference>
<keyword evidence="1" id="KW-0489">Methyltransferase</keyword>
<feature type="domain" description="Methyltransferase" evidence="3">
    <location>
        <begin position="153"/>
        <end position="241"/>
    </location>
</feature>
<reference evidence="4" key="1">
    <citation type="submission" date="2021-12" db="EMBL/GenBank/DDBJ databases">
        <authorList>
            <person name="Rodrigo-Torres L."/>
            <person name="Arahal R. D."/>
            <person name="Lucena T."/>
        </authorList>
    </citation>
    <scope>NUCLEOTIDE SEQUENCE</scope>
    <source>
        <strain evidence="4">CECT 8419</strain>
    </source>
</reference>
<name>A0ABN8F9T1_9BACT</name>
<dbReference type="Gene3D" id="3.40.50.150">
    <property type="entry name" value="Vaccinia Virus protein VP39"/>
    <property type="match status" value="1"/>
</dbReference>
<dbReference type="PANTHER" id="PTHR43861">
    <property type="entry name" value="TRANS-ACONITATE 2-METHYLTRANSFERASE-RELATED"/>
    <property type="match status" value="1"/>
</dbReference>
<sequence>MIELKSNKLNVSAELDVFMDRPGILLIYRSNAQLWIRALDYTLAPKLARLLLTGRDLMVAKRTRGIEGNTSAYSTVFKRGFDAAAGKYRVINYATKFLLFRSTGESIALDREVFWQNISGYHEHLPIDLQRDDITKRTKWLAERINAFNPQSVLELGCGSGRNLYFIQQENPDCALFGVEINADAIRTAEEKLGSTFRLLSNSIYALEDIASNSIDVVFTSGALMHIASDKLAYIKGHIERIAKKAILHYELHGPEHIFDFHRYPRDYRQMYHEVPDAHYEVFDETDFRNAGTESFHHALLVVER</sequence>
<dbReference type="InterPro" id="IPR041698">
    <property type="entry name" value="Methyltransf_25"/>
</dbReference>
<protein>
    <recommendedName>
        <fullName evidence="3">Methyltransferase domain-containing protein</fullName>
    </recommendedName>
</protein>
<evidence type="ECO:0000313" key="5">
    <source>
        <dbReference type="Proteomes" id="UP000837803"/>
    </source>
</evidence>
<dbReference type="CDD" id="cd02440">
    <property type="entry name" value="AdoMet_MTases"/>
    <property type="match status" value="1"/>
</dbReference>
<gene>
    <name evidence="4" type="ORF">LEM8419_02618</name>
</gene>
<evidence type="ECO:0000259" key="3">
    <source>
        <dbReference type="Pfam" id="PF13649"/>
    </source>
</evidence>
<dbReference type="Pfam" id="PF13649">
    <property type="entry name" value="Methyltransf_25"/>
    <property type="match status" value="1"/>
</dbReference>
<dbReference type="PANTHER" id="PTHR43861:SF1">
    <property type="entry name" value="TRANS-ACONITATE 2-METHYLTRANSFERASE"/>
    <property type="match status" value="1"/>
</dbReference>
<keyword evidence="2" id="KW-0808">Transferase</keyword>
<accession>A0ABN8F9T1</accession>
<comment type="caution">
    <text evidence="4">The sequence shown here is derived from an EMBL/GenBank/DDBJ whole genome shotgun (WGS) entry which is preliminary data.</text>
</comment>
<dbReference type="Proteomes" id="UP000837803">
    <property type="component" value="Unassembled WGS sequence"/>
</dbReference>